<dbReference type="SMART" id="SM00849">
    <property type="entry name" value="Lactamase_B"/>
    <property type="match status" value="1"/>
</dbReference>
<dbReference type="AlphaFoldDB" id="A0A1G1WE73"/>
<evidence type="ECO:0000259" key="1">
    <source>
        <dbReference type="SMART" id="SM00849"/>
    </source>
</evidence>
<organism evidence="2 3">
    <name type="scientific">Candidatus Woykebacteria bacterium RBG_16_39_9b</name>
    <dbReference type="NCBI Taxonomy" id="1802595"/>
    <lineage>
        <taxon>Bacteria</taxon>
        <taxon>Candidatus Woykeibacteriota</taxon>
    </lineage>
</organism>
<gene>
    <name evidence="2" type="ORF">A2134_00385</name>
</gene>
<evidence type="ECO:0000313" key="3">
    <source>
        <dbReference type="Proteomes" id="UP000178162"/>
    </source>
</evidence>
<protein>
    <recommendedName>
        <fullName evidence="1">Metallo-beta-lactamase domain-containing protein</fullName>
    </recommendedName>
</protein>
<dbReference type="InterPro" id="IPR001279">
    <property type="entry name" value="Metallo-B-lactamas"/>
</dbReference>
<dbReference type="InterPro" id="IPR036866">
    <property type="entry name" value="RibonucZ/Hydroxyglut_hydro"/>
</dbReference>
<sequence length="248" mass="28150">MKILFLGTSAGWPLPRLGCKCELCSSKDFKDIRTRTSILLNGTLLLDVGPDTYHHLVNIDSKKIKYAAITHEHPDHTSGLWDLGHIYNSKKITIIINPNTFKKIRNLFFPNEYKIIKVEKNEILKLNGLNLTLLPVKHTKDSSFGILIESRNKKIFYAPDFKSLPPLTKNKIKNANLLLIDGSELKIKTPTHISIEEGIKLAKSLKAKKTYFVHLGHRTLPYKELSTHVQSLGGKNFKLPYDGLEIEV</sequence>
<dbReference type="Gene3D" id="3.60.15.10">
    <property type="entry name" value="Ribonuclease Z/Hydroxyacylglutathione hydrolase-like"/>
    <property type="match status" value="1"/>
</dbReference>
<name>A0A1G1WE73_9BACT</name>
<feature type="domain" description="Metallo-beta-lactamase" evidence="1">
    <location>
        <begin position="34"/>
        <end position="217"/>
    </location>
</feature>
<reference evidence="2 3" key="1">
    <citation type="journal article" date="2016" name="Nat. Commun.">
        <title>Thousands of microbial genomes shed light on interconnected biogeochemical processes in an aquifer system.</title>
        <authorList>
            <person name="Anantharaman K."/>
            <person name="Brown C.T."/>
            <person name="Hug L.A."/>
            <person name="Sharon I."/>
            <person name="Castelle C.J."/>
            <person name="Probst A.J."/>
            <person name="Thomas B.C."/>
            <person name="Singh A."/>
            <person name="Wilkins M.J."/>
            <person name="Karaoz U."/>
            <person name="Brodie E.L."/>
            <person name="Williams K.H."/>
            <person name="Hubbard S.S."/>
            <person name="Banfield J.F."/>
        </authorList>
    </citation>
    <scope>NUCLEOTIDE SEQUENCE [LARGE SCALE GENOMIC DNA]</scope>
</reference>
<dbReference type="Proteomes" id="UP000178162">
    <property type="component" value="Unassembled WGS sequence"/>
</dbReference>
<dbReference type="PANTHER" id="PTHR42663">
    <property type="entry name" value="HYDROLASE C777.06C-RELATED-RELATED"/>
    <property type="match status" value="1"/>
</dbReference>
<dbReference type="EMBL" id="MHCR01000009">
    <property type="protein sequence ID" value="OGY25780.1"/>
    <property type="molecule type" value="Genomic_DNA"/>
</dbReference>
<evidence type="ECO:0000313" key="2">
    <source>
        <dbReference type="EMBL" id="OGY25780.1"/>
    </source>
</evidence>
<accession>A0A1G1WE73</accession>
<comment type="caution">
    <text evidence="2">The sequence shown here is derived from an EMBL/GenBank/DDBJ whole genome shotgun (WGS) entry which is preliminary data.</text>
</comment>
<dbReference type="Pfam" id="PF12706">
    <property type="entry name" value="Lactamase_B_2"/>
    <property type="match status" value="1"/>
</dbReference>
<proteinExistence type="predicted"/>
<dbReference type="PANTHER" id="PTHR42663:SF6">
    <property type="entry name" value="HYDROLASE C777.06C-RELATED"/>
    <property type="match status" value="1"/>
</dbReference>
<dbReference type="SUPFAM" id="SSF56281">
    <property type="entry name" value="Metallo-hydrolase/oxidoreductase"/>
    <property type="match status" value="1"/>
</dbReference>
<dbReference type="STRING" id="1802595.A2134_00385"/>